<proteinExistence type="predicted"/>
<gene>
    <name evidence="2" type="ORF">HPBE_LOCUS6471</name>
</gene>
<protein>
    <submittedName>
        <fullName evidence="4">Fibrous sheath CABYR-binding protein-like</fullName>
    </submittedName>
</protein>
<evidence type="ECO:0000313" key="4">
    <source>
        <dbReference type="WBParaSite" id="HPBE_0000647001-mRNA-1"/>
    </source>
</evidence>
<evidence type="ECO:0000313" key="3">
    <source>
        <dbReference type="Proteomes" id="UP000050761"/>
    </source>
</evidence>
<name>A0A183FI09_HELPZ</name>
<feature type="region of interest" description="Disordered" evidence="1">
    <location>
        <begin position="39"/>
        <end position="106"/>
    </location>
</feature>
<accession>A0A3P7X3M6</accession>
<dbReference type="Proteomes" id="UP000050761">
    <property type="component" value="Unassembled WGS sequence"/>
</dbReference>
<keyword evidence="3" id="KW-1185">Reference proteome</keyword>
<feature type="compositionally biased region" description="Acidic residues" evidence="1">
    <location>
        <begin position="57"/>
        <end position="70"/>
    </location>
</feature>
<dbReference type="AlphaFoldDB" id="A0A183FI09"/>
<sequence>MPGRGKNSLVEEQPGLSRGVFLYFLRRTAVTFPFVEEEEEAMKEAVDENEIRKPQAEQEDNGQPEAVEEAEVAKEPSEEEEAQPEVVEVAEGAEEPNAEEEEKPAEDVLQQAIKNHLEKEPLEIAEVEEENQRKAEVKAIRKVKISG</sequence>
<dbReference type="WBParaSite" id="HPBE_0000647001-mRNA-1">
    <property type="protein sequence ID" value="HPBE_0000647001-mRNA-1"/>
    <property type="gene ID" value="HPBE_0000647001"/>
</dbReference>
<evidence type="ECO:0000256" key="1">
    <source>
        <dbReference type="SAM" id="MobiDB-lite"/>
    </source>
</evidence>
<dbReference type="EMBL" id="UZAH01025671">
    <property type="protein sequence ID" value="VDO68421.1"/>
    <property type="molecule type" value="Genomic_DNA"/>
</dbReference>
<feature type="compositionally biased region" description="Basic and acidic residues" evidence="1">
    <location>
        <begin position="42"/>
        <end position="56"/>
    </location>
</feature>
<organism evidence="3 4">
    <name type="scientific">Heligmosomoides polygyrus</name>
    <name type="common">Parasitic roundworm</name>
    <dbReference type="NCBI Taxonomy" id="6339"/>
    <lineage>
        <taxon>Eukaryota</taxon>
        <taxon>Metazoa</taxon>
        <taxon>Ecdysozoa</taxon>
        <taxon>Nematoda</taxon>
        <taxon>Chromadorea</taxon>
        <taxon>Rhabditida</taxon>
        <taxon>Rhabditina</taxon>
        <taxon>Rhabditomorpha</taxon>
        <taxon>Strongyloidea</taxon>
        <taxon>Heligmosomidae</taxon>
        <taxon>Heligmosomoides</taxon>
    </lineage>
</organism>
<reference evidence="4" key="2">
    <citation type="submission" date="2019-09" db="UniProtKB">
        <authorList>
            <consortium name="WormBaseParasite"/>
        </authorList>
    </citation>
    <scope>IDENTIFICATION</scope>
</reference>
<reference evidence="2 3" key="1">
    <citation type="submission" date="2018-11" db="EMBL/GenBank/DDBJ databases">
        <authorList>
            <consortium name="Pathogen Informatics"/>
        </authorList>
    </citation>
    <scope>NUCLEOTIDE SEQUENCE [LARGE SCALE GENOMIC DNA]</scope>
</reference>
<feature type="compositionally biased region" description="Acidic residues" evidence="1">
    <location>
        <begin position="91"/>
        <end position="104"/>
    </location>
</feature>
<evidence type="ECO:0000313" key="2">
    <source>
        <dbReference type="EMBL" id="VDO68421.1"/>
    </source>
</evidence>
<accession>A0A183FI09</accession>